<name>A0A0A9E6J3_ARUDO</name>
<protein>
    <submittedName>
        <fullName evidence="1">Uncharacterized protein</fullName>
    </submittedName>
</protein>
<accession>A0A0A9E6J3</accession>
<reference evidence="1" key="2">
    <citation type="journal article" date="2015" name="Data Brief">
        <title>Shoot transcriptome of the giant reed, Arundo donax.</title>
        <authorList>
            <person name="Barrero R.A."/>
            <person name="Guerrero F.D."/>
            <person name="Moolhuijzen P."/>
            <person name="Goolsby J.A."/>
            <person name="Tidwell J."/>
            <person name="Bellgard S.E."/>
            <person name="Bellgard M.I."/>
        </authorList>
    </citation>
    <scope>NUCLEOTIDE SEQUENCE</scope>
    <source>
        <tissue evidence="1">Shoot tissue taken approximately 20 cm above the soil surface</tissue>
    </source>
</reference>
<proteinExistence type="predicted"/>
<dbReference type="AlphaFoldDB" id="A0A0A9E6J3"/>
<dbReference type="EMBL" id="GBRH01204375">
    <property type="protein sequence ID" value="JAD93520.1"/>
    <property type="molecule type" value="Transcribed_RNA"/>
</dbReference>
<evidence type="ECO:0000313" key="1">
    <source>
        <dbReference type="EMBL" id="JAD93520.1"/>
    </source>
</evidence>
<sequence length="48" mass="5569">MVYAGCIPFTPALFNSHSNFLSLCLRNHVSLNTFLKVIVKHRCFFFSF</sequence>
<organism evidence="1">
    <name type="scientific">Arundo donax</name>
    <name type="common">Giant reed</name>
    <name type="synonym">Donax arundinaceus</name>
    <dbReference type="NCBI Taxonomy" id="35708"/>
    <lineage>
        <taxon>Eukaryota</taxon>
        <taxon>Viridiplantae</taxon>
        <taxon>Streptophyta</taxon>
        <taxon>Embryophyta</taxon>
        <taxon>Tracheophyta</taxon>
        <taxon>Spermatophyta</taxon>
        <taxon>Magnoliopsida</taxon>
        <taxon>Liliopsida</taxon>
        <taxon>Poales</taxon>
        <taxon>Poaceae</taxon>
        <taxon>PACMAD clade</taxon>
        <taxon>Arundinoideae</taxon>
        <taxon>Arundineae</taxon>
        <taxon>Arundo</taxon>
    </lineage>
</organism>
<reference evidence="1" key="1">
    <citation type="submission" date="2014-09" db="EMBL/GenBank/DDBJ databases">
        <authorList>
            <person name="Magalhaes I.L.F."/>
            <person name="Oliveira U."/>
            <person name="Santos F.R."/>
            <person name="Vidigal T.H.D.A."/>
            <person name="Brescovit A.D."/>
            <person name="Santos A.J."/>
        </authorList>
    </citation>
    <scope>NUCLEOTIDE SEQUENCE</scope>
    <source>
        <tissue evidence="1">Shoot tissue taken approximately 20 cm above the soil surface</tissue>
    </source>
</reference>